<feature type="transmembrane region" description="Helical" evidence="10">
    <location>
        <begin position="173"/>
        <end position="191"/>
    </location>
</feature>
<evidence type="ECO:0000256" key="4">
    <source>
        <dbReference type="ARBA" id="ARBA00022554"/>
    </source>
</evidence>
<evidence type="ECO:0000256" key="2">
    <source>
        <dbReference type="ARBA" id="ARBA00008335"/>
    </source>
</evidence>
<keyword evidence="12" id="KW-1185">Reference proteome</keyword>
<dbReference type="InterPro" id="IPR011701">
    <property type="entry name" value="MFS"/>
</dbReference>
<organism evidence="11 12">
    <name type="scientific">Tuber aestivum</name>
    <name type="common">summer truffle</name>
    <dbReference type="NCBI Taxonomy" id="59557"/>
    <lineage>
        <taxon>Eukaryota</taxon>
        <taxon>Fungi</taxon>
        <taxon>Dikarya</taxon>
        <taxon>Ascomycota</taxon>
        <taxon>Pezizomycotina</taxon>
        <taxon>Pezizomycetes</taxon>
        <taxon>Pezizales</taxon>
        <taxon>Tuberaceae</taxon>
        <taxon>Tuber</taxon>
    </lineage>
</organism>
<evidence type="ECO:0000256" key="1">
    <source>
        <dbReference type="ARBA" id="ARBA00004128"/>
    </source>
</evidence>
<feature type="transmembrane region" description="Helical" evidence="10">
    <location>
        <begin position="413"/>
        <end position="438"/>
    </location>
</feature>
<dbReference type="GO" id="GO:0000329">
    <property type="term" value="C:fungal-type vacuole membrane"/>
    <property type="evidence" value="ECO:0007669"/>
    <property type="project" value="TreeGrafter"/>
</dbReference>
<dbReference type="EMBL" id="LN891246">
    <property type="protein sequence ID" value="CUS07135.1"/>
    <property type="molecule type" value="Genomic_DNA"/>
</dbReference>
<feature type="transmembrane region" description="Helical" evidence="10">
    <location>
        <begin position="490"/>
        <end position="508"/>
    </location>
</feature>
<evidence type="ECO:0000256" key="7">
    <source>
        <dbReference type="ARBA" id="ARBA00023136"/>
    </source>
</evidence>
<evidence type="ECO:0000313" key="11">
    <source>
        <dbReference type="EMBL" id="CUS07135.1"/>
    </source>
</evidence>
<keyword evidence="3" id="KW-0813">Transport</keyword>
<evidence type="ECO:0000256" key="8">
    <source>
        <dbReference type="ARBA" id="ARBA00039330"/>
    </source>
</evidence>
<dbReference type="InterPro" id="IPR036259">
    <property type="entry name" value="MFS_trans_sf"/>
</dbReference>
<evidence type="ECO:0000313" key="12">
    <source>
        <dbReference type="Proteomes" id="UP001412239"/>
    </source>
</evidence>
<sequence length="521" mass="55952">MIDSPLPPPSTSRGPDPNRKHYTAPAPSVDFARSNNSLDWRHALIKWLSFACAIVNCLCAGSILLFSLWAPVFQRRLGYSQMQVNAISIAGELGMYLPVPIFGFICDAYGPAKLSLLSSTFFGPAYLLASRAFVNQLPYPVMVLAFVFIGMGTSSMYFAGVTTSAKNFTGNRGLALSLPIAAFGLSSLWQSQVVGRVFTDKTTGEPAIPTIFAAYSAFLLVIGILGALGLRVIKIGEETPKTEERESLLEGGQSSGAQGYGTTGEAAVGEEESWRRQFINKATREFLTDHTMWLFAAGVFLVTGPGEAFINNMGTLITTLYPPPSTVSQARNPIDPATHVSIVAATSTIARVVAGILSDYLAPLVPASDSCPSPLRKFPRCSRMYLLFSFALLMLLGNLYVSLGYVQEHGENFWIVSSSIGAGYGAVFCLAPTIVSVVWGTENFGTNWGIVTMTPAVGATVFGSIFAWVYGHYSNSHGVCWGKECYSGSFMVMAVSVACALVGWTVVWQAPSGWRARGIVV</sequence>
<name>A0A292PKB3_9PEZI</name>
<feature type="transmembrane region" description="Helical" evidence="10">
    <location>
        <begin position="47"/>
        <end position="70"/>
    </location>
</feature>
<accession>A0A292PKB3</accession>
<dbReference type="PANTHER" id="PTHR21576">
    <property type="entry name" value="UNCHARACTERIZED NODULIN-LIKE PROTEIN"/>
    <property type="match status" value="1"/>
</dbReference>
<evidence type="ECO:0000256" key="3">
    <source>
        <dbReference type="ARBA" id="ARBA00022448"/>
    </source>
</evidence>
<keyword evidence="7 10" id="KW-0472">Membrane</keyword>
<dbReference type="SUPFAM" id="SSF103473">
    <property type="entry name" value="MFS general substrate transporter"/>
    <property type="match status" value="1"/>
</dbReference>
<dbReference type="GO" id="GO:0022857">
    <property type="term" value="F:transmembrane transporter activity"/>
    <property type="evidence" value="ECO:0007669"/>
    <property type="project" value="InterPro"/>
</dbReference>
<proteinExistence type="inferred from homology"/>
<feature type="transmembrane region" description="Helical" evidence="10">
    <location>
        <begin position="211"/>
        <end position="233"/>
    </location>
</feature>
<dbReference type="Proteomes" id="UP001412239">
    <property type="component" value="Unassembled WGS sequence"/>
</dbReference>
<keyword evidence="6 10" id="KW-1133">Transmembrane helix</keyword>
<evidence type="ECO:0000256" key="9">
    <source>
        <dbReference type="SAM" id="MobiDB-lite"/>
    </source>
</evidence>
<comment type="similarity">
    <text evidence="2">Belongs to the major facilitator superfamily.</text>
</comment>
<feature type="transmembrane region" description="Helical" evidence="10">
    <location>
        <begin position="82"/>
        <end position="102"/>
    </location>
</feature>
<dbReference type="Gene3D" id="1.20.1250.20">
    <property type="entry name" value="MFS general substrate transporter like domains"/>
    <property type="match status" value="2"/>
</dbReference>
<protein>
    <recommendedName>
        <fullName evidence="8">Probable transporter MCH1</fullName>
    </recommendedName>
</protein>
<feature type="transmembrane region" description="Helical" evidence="10">
    <location>
        <begin position="450"/>
        <end position="470"/>
    </location>
</feature>
<comment type="subcellular location">
    <subcellularLocation>
        <location evidence="1">Vacuole membrane</location>
        <topology evidence="1">Multi-pass membrane protein</topology>
    </subcellularLocation>
</comment>
<dbReference type="Pfam" id="PF07690">
    <property type="entry name" value="MFS_1"/>
    <property type="match status" value="1"/>
</dbReference>
<evidence type="ECO:0000256" key="6">
    <source>
        <dbReference type="ARBA" id="ARBA00022989"/>
    </source>
</evidence>
<reference evidence="11" key="1">
    <citation type="submission" date="2015-10" db="EMBL/GenBank/DDBJ databases">
        <authorList>
            <person name="Regsiter A."/>
            <person name="william w."/>
        </authorList>
    </citation>
    <scope>NUCLEOTIDE SEQUENCE</scope>
    <source>
        <strain evidence="11">Montdore</strain>
    </source>
</reference>
<feature type="region of interest" description="Disordered" evidence="9">
    <location>
        <begin position="241"/>
        <end position="269"/>
    </location>
</feature>
<evidence type="ECO:0000256" key="10">
    <source>
        <dbReference type="SAM" id="Phobius"/>
    </source>
</evidence>
<keyword evidence="5 10" id="KW-0812">Transmembrane</keyword>
<dbReference type="AlphaFoldDB" id="A0A292PKB3"/>
<evidence type="ECO:0000256" key="5">
    <source>
        <dbReference type="ARBA" id="ARBA00022692"/>
    </source>
</evidence>
<feature type="transmembrane region" description="Helical" evidence="10">
    <location>
        <begin position="139"/>
        <end position="161"/>
    </location>
</feature>
<dbReference type="CDD" id="cd17354">
    <property type="entry name" value="MFS_Mch1p_like"/>
    <property type="match status" value="1"/>
</dbReference>
<feature type="transmembrane region" description="Helical" evidence="10">
    <location>
        <begin position="385"/>
        <end position="407"/>
    </location>
</feature>
<gene>
    <name evidence="11" type="ORF">GSTUAT00008789001</name>
</gene>
<keyword evidence="4" id="KW-0926">Vacuole</keyword>
<dbReference type="PANTHER" id="PTHR21576:SF45">
    <property type="entry name" value="TRANSPORTER MCH1-RELATED"/>
    <property type="match status" value="1"/>
</dbReference>